<dbReference type="EMBL" id="CAJNIZ010027491">
    <property type="protein sequence ID" value="CAE7500791.1"/>
    <property type="molecule type" value="Genomic_DNA"/>
</dbReference>
<dbReference type="SUPFAM" id="SSF47473">
    <property type="entry name" value="EF-hand"/>
    <property type="match status" value="1"/>
</dbReference>
<dbReference type="PANTHER" id="PTHR46726:SF1">
    <property type="entry name" value="TWO-PORE CALCIUM CHANNEL 3"/>
    <property type="match status" value="1"/>
</dbReference>
<feature type="transmembrane region" description="Helical" evidence="5">
    <location>
        <begin position="64"/>
        <end position="83"/>
    </location>
</feature>
<dbReference type="Gene3D" id="1.10.287.70">
    <property type="match status" value="1"/>
</dbReference>
<sequence>MMVEFELSGRELGPIFGLEGYQRDNATRNAFFVVDTIFIFIFMLEWCARVWFERWNFVKDFANLFDTVLVMSGVADLAINFSLADAGGASKSIVVLRLVRALKSLRAVRMVRSLRFFQGLRVLVKACQCFLPSLCWAMVLLLIFMSMGALMMGNLLQDFVASEDMDFEDRKWVWMRYGTAYRAMYTLFEITFAGNWPTSARPVLEKVSQFYVFFFVPYITLVVFAVIRVISAVFLKDTLDAAQNDAEQLVVDRLRKKAQYVAKLESIFMAIDETGDGIISEERLNLILQNPKVAAYLETLELDLHEGVALFHLLDNGDGEVTLDEFIDGIMRCKGPARAIDQVAMHADI</sequence>
<feature type="transmembrane region" description="Helical" evidence="5">
    <location>
        <begin position="30"/>
        <end position="52"/>
    </location>
</feature>
<dbReference type="PANTHER" id="PTHR46726">
    <property type="entry name" value="TWO PORE CHANNEL 3"/>
    <property type="match status" value="1"/>
</dbReference>
<evidence type="ECO:0000256" key="5">
    <source>
        <dbReference type="SAM" id="Phobius"/>
    </source>
</evidence>
<feature type="domain" description="Ion transport" evidence="6">
    <location>
        <begin position="21"/>
        <end position="235"/>
    </location>
</feature>
<dbReference type="InterPro" id="IPR011992">
    <property type="entry name" value="EF-hand-dom_pair"/>
</dbReference>
<gene>
    <name evidence="7" type="primary">Scn11a</name>
    <name evidence="7" type="ORF">SPIL2461_LOCUS12957</name>
</gene>
<dbReference type="Pfam" id="PF00520">
    <property type="entry name" value="Ion_trans"/>
    <property type="match status" value="1"/>
</dbReference>
<organism evidence="7 8">
    <name type="scientific">Symbiodinium pilosum</name>
    <name type="common">Dinoflagellate</name>
    <dbReference type="NCBI Taxonomy" id="2952"/>
    <lineage>
        <taxon>Eukaryota</taxon>
        <taxon>Sar</taxon>
        <taxon>Alveolata</taxon>
        <taxon>Dinophyceae</taxon>
        <taxon>Suessiales</taxon>
        <taxon>Symbiodiniaceae</taxon>
        <taxon>Symbiodinium</taxon>
    </lineage>
</organism>
<evidence type="ECO:0000313" key="7">
    <source>
        <dbReference type="EMBL" id="CAE7500791.1"/>
    </source>
</evidence>
<feature type="transmembrane region" description="Helical" evidence="5">
    <location>
        <begin position="129"/>
        <end position="152"/>
    </location>
</feature>
<comment type="subcellular location">
    <subcellularLocation>
        <location evidence="1">Membrane</location>
        <topology evidence="1">Multi-pass membrane protein</topology>
    </subcellularLocation>
</comment>
<evidence type="ECO:0000256" key="3">
    <source>
        <dbReference type="ARBA" id="ARBA00022989"/>
    </source>
</evidence>
<comment type="caution">
    <text evidence="7">The sequence shown here is derived from an EMBL/GenBank/DDBJ whole genome shotgun (WGS) entry which is preliminary data.</text>
</comment>
<feature type="transmembrane region" description="Helical" evidence="5">
    <location>
        <begin position="210"/>
        <end position="235"/>
    </location>
</feature>
<keyword evidence="3 5" id="KW-1133">Transmembrane helix</keyword>
<dbReference type="AlphaFoldDB" id="A0A812SSK5"/>
<keyword evidence="8" id="KW-1185">Reference proteome</keyword>
<feature type="non-terminal residue" evidence="7">
    <location>
        <position position="349"/>
    </location>
</feature>
<dbReference type="Gene3D" id="1.10.238.10">
    <property type="entry name" value="EF-hand"/>
    <property type="match status" value="1"/>
</dbReference>
<proteinExistence type="predicted"/>
<evidence type="ECO:0000256" key="1">
    <source>
        <dbReference type="ARBA" id="ARBA00004141"/>
    </source>
</evidence>
<accession>A0A812SSK5</accession>
<reference evidence="7" key="1">
    <citation type="submission" date="2021-02" db="EMBL/GenBank/DDBJ databases">
        <authorList>
            <person name="Dougan E. K."/>
            <person name="Rhodes N."/>
            <person name="Thang M."/>
            <person name="Chan C."/>
        </authorList>
    </citation>
    <scope>NUCLEOTIDE SEQUENCE</scope>
</reference>
<evidence type="ECO:0000259" key="6">
    <source>
        <dbReference type="Pfam" id="PF00520"/>
    </source>
</evidence>
<dbReference type="SUPFAM" id="SSF81324">
    <property type="entry name" value="Voltage-gated potassium channels"/>
    <property type="match status" value="1"/>
</dbReference>
<dbReference type="Proteomes" id="UP000649617">
    <property type="component" value="Unassembled WGS sequence"/>
</dbReference>
<dbReference type="OrthoDB" id="431720at2759"/>
<name>A0A812SSK5_SYMPI</name>
<keyword evidence="4 5" id="KW-0472">Membrane</keyword>
<keyword evidence="2 5" id="KW-0812">Transmembrane</keyword>
<dbReference type="Gene3D" id="1.20.120.350">
    <property type="entry name" value="Voltage-gated potassium channels. Chain C"/>
    <property type="match status" value="1"/>
</dbReference>
<evidence type="ECO:0000313" key="8">
    <source>
        <dbReference type="Proteomes" id="UP000649617"/>
    </source>
</evidence>
<dbReference type="GO" id="GO:0005216">
    <property type="term" value="F:monoatomic ion channel activity"/>
    <property type="evidence" value="ECO:0007669"/>
    <property type="project" value="InterPro"/>
</dbReference>
<protein>
    <submittedName>
        <fullName evidence="7">Scn11a protein</fullName>
    </submittedName>
</protein>
<evidence type="ECO:0000256" key="4">
    <source>
        <dbReference type="ARBA" id="ARBA00023136"/>
    </source>
</evidence>
<evidence type="ECO:0000256" key="2">
    <source>
        <dbReference type="ARBA" id="ARBA00022692"/>
    </source>
</evidence>
<dbReference type="InterPro" id="IPR005821">
    <property type="entry name" value="Ion_trans_dom"/>
</dbReference>
<dbReference type="GO" id="GO:0016020">
    <property type="term" value="C:membrane"/>
    <property type="evidence" value="ECO:0007669"/>
    <property type="project" value="UniProtKB-SubCell"/>
</dbReference>
<dbReference type="InterPro" id="IPR027359">
    <property type="entry name" value="Volt_channel_dom_sf"/>
</dbReference>